<evidence type="ECO:0000313" key="1">
    <source>
        <dbReference type="EMBL" id="GIY30285.1"/>
    </source>
</evidence>
<reference evidence="1 2" key="1">
    <citation type="submission" date="2021-06" db="EMBL/GenBank/DDBJ databases">
        <title>Caerostris extrusa draft genome.</title>
        <authorList>
            <person name="Kono N."/>
            <person name="Arakawa K."/>
        </authorList>
    </citation>
    <scope>NUCLEOTIDE SEQUENCE [LARGE SCALE GENOMIC DNA]</scope>
</reference>
<gene>
    <name evidence="1" type="ORF">CEXT_530841</name>
</gene>
<keyword evidence="2" id="KW-1185">Reference proteome</keyword>
<name>A0AAV4S7Z2_CAEEX</name>
<evidence type="ECO:0000313" key="2">
    <source>
        <dbReference type="Proteomes" id="UP001054945"/>
    </source>
</evidence>
<organism evidence="1 2">
    <name type="scientific">Caerostris extrusa</name>
    <name type="common">Bark spider</name>
    <name type="synonym">Caerostris bankana</name>
    <dbReference type="NCBI Taxonomy" id="172846"/>
    <lineage>
        <taxon>Eukaryota</taxon>
        <taxon>Metazoa</taxon>
        <taxon>Ecdysozoa</taxon>
        <taxon>Arthropoda</taxon>
        <taxon>Chelicerata</taxon>
        <taxon>Arachnida</taxon>
        <taxon>Araneae</taxon>
        <taxon>Araneomorphae</taxon>
        <taxon>Entelegynae</taxon>
        <taxon>Araneoidea</taxon>
        <taxon>Araneidae</taxon>
        <taxon>Caerostris</taxon>
    </lineage>
</organism>
<dbReference type="EMBL" id="BPLR01009202">
    <property type="protein sequence ID" value="GIY30285.1"/>
    <property type="molecule type" value="Genomic_DNA"/>
</dbReference>
<sequence length="109" mass="12320">MNKDIPSSQSFSITKHLFQPAGSRQSILLGDETPSECMDDACIMLDLVSNERFLSKSRYISVSGHLLYSVSPLAFYWQPIVMSDGTVIAESSTFFFFCHQRFSPYLSFS</sequence>
<comment type="caution">
    <text evidence="1">The sequence shown here is derived from an EMBL/GenBank/DDBJ whole genome shotgun (WGS) entry which is preliminary data.</text>
</comment>
<protein>
    <submittedName>
        <fullName evidence="1">Uncharacterized protein</fullName>
    </submittedName>
</protein>
<proteinExistence type="predicted"/>
<accession>A0AAV4S7Z2</accession>
<dbReference type="AlphaFoldDB" id="A0AAV4S7Z2"/>
<dbReference type="Proteomes" id="UP001054945">
    <property type="component" value="Unassembled WGS sequence"/>
</dbReference>